<keyword evidence="4" id="KW-1185">Reference proteome</keyword>
<dbReference type="Proteomes" id="UP000318453">
    <property type="component" value="Chromosome"/>
</dbReference>
<evidence type="ECO:0000256" key="2">
    <source>
        <dbReference type="SAM" id="MobiDB-lite"/>
    </source>
</evidence>
<feature type="region of interest" description="Disordered" evidence="2">
    <location>
        <begin position="58"/>
        <end position="78"/>
    </location>
</feature>
<feature type="compositionally biased region" description="Polar residues" evidence="2">
    <location>
        <begin position="314"/>
        <end position="327"/>
    </location>
</feature>
<sequence length="369" mass="42860">MSEPNTPQSNYSSFDNNDTSSTNDDSLDELIAFLDDSNSESENIDPEDPLFIEEAVEEELNQTSLKKEVENPQEEELSNESLYEQNHRILYHNAQLQKALESTQAELEQQKFQLRQAEELNEQQSDELNAAYEQHLSLSQELKSTRQNNQYQEEQITHLRNSLQVSQQRVAQLERECALIQKQFQEQSYKLSQAEKQVRELSFRLQQQRRYTWQFKVALNKYLENNPQIESNYSLAINSVPSQPIPAWSSQNQTFSNSNHEAKEFSLLDQEAPEEAEQQLLEDSIESPSEAEISRELETSNTEIEDFNIHESSTESLFSPQPTNESVTEIDPPSHYPEKETSPSPTLPRYQNRKKRTSYASVQLPNFNR</sequence>
<dbReference type="AlphaFoldDB" id="A0A5B8NP71"/>
<name>A0A5B8NP71_9CHRO</name>
<keyword evidence="1" id="KW-0175">Coiled coil</keyword>
<evidence type="ECO:0000313" key="3">
    <source>
        <dbReference type="EMBL" id="QDZ41062.1"/>
    </source>
</evidence>
<reference evidence="3" key="1">
    <citation type="submission" date="2019-08" db="EMBL/GenBank/DDBJ databases">
        <title>Carotenoids and Carotenoid Binding Proteins in the Halophilic Cyanobacterium Euhalothece sp. ZM00.</title>
        <authorList>
            <person name="Cho S.M."/>
            <person name="Song J.Y."/>
            <person name="Park Y.-I."/>
        </authorList>
    </citation>
    <scope>NUCLEOTIDE SEQUENCE [LARGE SCALE GENOMIC DNA]</scope>
    <source>
        <strain evidence="3">Z-M001</strain>
    </source>
</reference>
<organism evidence="3 4">
    <name type="scientific">Euhalothece natronophila Z-M001</name>
    <dbReference type="NCBI Taxonomy" id="522448"/>
    <lineage>
        <taxon>Bacteria</taxon>
        <taxon>Bacillati</taxon>
        <taxon>Cyanobacteriota</taxon>
        <taxon>Cyanophyceae</taxon>
        <taxon>Oscillatoriophycideae</taxon>
        <taxon>Chroococcales</taxon>
        <taxon>Halothecacae</taxon>
        <taxon>Halothece cluster</taxon>
        <taxon>Euhalothece</taxon>
    </lineage>
</organism>
<dbReference type="OrthoDB" id="428584at2"/>
<protein>
    <submittedName>
        <fullName evidence="3">Uncharacterized protein</fullName>
    </submittedName>
</protein>
<proteinExistence type="predicted"/>
<accession>A0A5B8NP71</accession>
<feature type="compositionally biased region" description="Low complexity" evidence="2">
    <location>
        <begin position="9"/>
        <end position="24"/>
    </location>
</feature>
<feature type="compositionally biased region" description="Polar residues" evidence="2">
    <location>
        <begin position="358"/>
        <end position="369"/>
    </location>
</feature>
<feature type="coiled-coil region" evidence="1">
    <location>
        <begin position="93"/>
        <end position="211"/>
    </location>
</feature>
<dbReference type="EMBL" id="CP042326">
    <property type="protein sequence ID" value="QDZ41062.1"/>
    <property type="molecule type" value="Genomic_DNA"/>
</dbReference>
<evidence type="ECO:0000256" key="1">
    <source>
        <dbReference type="SAM" id="Coils"/>
    </source>
</evidence>
<evidence type="ECO:0000313" key="4">
    <source>
        <dbReference type="Proteomes" id="UP000318453"/>
    </source>
</evidence>
<feature type="region of interest" description="Disordered" evidence="2">
    <location>
        <begin position="1"/>
        <end position="45"/>
    </location>
</feature>
<feature type="region of interest" description="Disordered" evidence="2">
    <location>
        <begin position="270"/>
        <end position="369"/>
    </location>
</feature>
<gene>
    <name evidence="3" type="ORF">FRE64_14600</name>
</gene>
<dbReference type="KEGG" id="enn:FRE64_14600"/>
<dbReference type="RefSeq" id="WP_146296899.1">
    <property type="nucleotide sequence ID" value="NZ_CP042326.1"/>
</dbReference>